<name>J5QKN3_TRIAS</name>
<dbReference type="EMBL" id="ALBS01000227">
    <property type="protein sequence ID" value="EJT47853.1"/>
    <property type="molecule type" value="Genomic_DNA"/>
</dbReference>
<dbReference type="GeneID" id="25986827"/>
<keyword evidence="1" id="KW-0175">Coiled coil</keyword>
<dbReference type="Proteomes" id="UP000002748">
    <property type="component" value="Unassembled WGS sequence"/>
</dbReference>
<sequence length="232" mass="25573">MKLSLAAVFLFATSVLAAAVPNHAARASYALDIAELQVRIQQLEHEVAMLVSVGEIGSAQQRNAEIELLKSQLAGYQASEANNVHIWGGIHSRDTHEPRASFVVNIAELQERIRQLEHERNILFSVGETEAANRKGAEIDQLKVQLASYQSTEDGNADIWAGIGKRNAKRQSTATTFQEVQDEIAELIEQIVALQASGDTEEAAELHRELDQLRAMGDSYADAERLNYPGRK</sequence>
<dbReference type="VEuPathDB" id="FungiDB:A1Q1_03314"/>
<reference evidence="3 4" key="1">
    <citation type="journal article" date="2012" name="Eukaryot. Cell">
        <title>Draft genome sequence of CBS 2479, the standard type strain of Trichosporon asahii.</title>
        <authorList>
            <person name="Yang R.Y."/>
            <person name="Li H.T."/>
            <person name="Zhu H."/>
            <person name="Zhou G.P."/>
            <person name="Wang M."/>
            <person name="Wang L."/>
        </authorList>
    </citation>
    <scope>NUCLEOTIDE SEQUENCE [LARGE SCALE GENOMIC DNA]</scope>
    <source>
        <strain evidence="4">ATCC 90039 / CBS 2479 / JCM 2466 / KCTC 7840 / NCYC 2677 / UAMH 7654</strain>
    </source>
</reference>
<dbReference type="AlphaFoldDB" id="J5QKN3"/>
<dbReference type="KEGG" id="tasa:A1Q1_03314"/>
<dbReference type="HOGENOM" id="CLU_1195601_0_0_1"/>
<comment type="caution">
    <text evidence="3">The sequence shown here is derived from an EMBL/GenBank/DDBJ whole genome shotgun (WGS) entry which is preliminary data.</text>
</comment>
<evidence type="ECO:0000313" key="3">
    <source>
        <dbReference type="EMBL" id="EJT47853.1"/>
    </source>
</evidence>
<organism evidence="3 4">
    <name type="scientific">Trichosporon asahii var. asahii (strain ATCC 90039 / CBS 2479 / JCM 2466 / KCTC 7840 / NBRC 103889/ NCYC 2677 / UAMH 7654)</name>
    <name type="common">Yeast</name>
    <dbReference type="NCBI Taxonomy" id="1186058"/>
    <lineage>
        <taxon>Eukaryota</taxon>
        <taxon>Fungi</taxon>
        <taxon>Dikarya</taxon>
        <taxon>Basidiomycota</taxon>
        <taxon>Agaricomycotina</taxon>
        <taxon>Tremellomycetes</taxon>
        <taxon>Trichosporonales</taxon>
        <taxon>Trichosporonaceae</taxon>
        <taxon>Trichosporon</taxon>
    </lineage>
</organism>
<protein>
    <submittedName>
        <fullName evidence="3">Uncharacterized protein</fullName>
    </submittedName>
</protein>
<dbReference type="RefSeq" id="XP_014179069.1">
    <property type="nucleotide sequence ID" value="XM_014323594.1"/>
</dbReference>
<evidence type="ECO:0000313" key="4">
    <source>
        <dbReference type="Proteomes" id="UP000002748"/>
    </source>
</evidence>
<gene>
    <name evidence="3" type="ORF">A1Q1_03314</name>
</gene>
<proteinExistence type="predicted"/>
<feature type="signal peptide" evidence="2">
    <location>
        <begin position="1"/>
        <end position="17"/>
    </location>
</feature>
<keyword evidence="2" id="KW-0732">Signal</keyword>
<evidence type="ECO:0000256" key="2">
    <source>
        <dbReference type="SAM" id="SignalP"/>
    </source>
</evidence>
<evidence type="ECO:0000256" key="1">
    <source>
        <dbReference type="SAM" id="Coils"/>
    </source>
</evidence>
<feature type="coiled-coil region" evidence="1">
    <location>
        <begin position="26"/>
        <end position="53"/>
    </location>
</feature>
<accession>J5QKN3</accession>
<feature type="coiled-coil region" evidence="1">
    <location>
        <begin position="99"/>
        <end position="126"/>
    </location>
</feature>
<feature type="chain" id="PRO_5005352280" evidence="2">
    <location>
        <begin position="18"/>
        <end position="232"/>
    </location>
</feature>